<protein>
    <submittedName>
        <fullName evidence="3">DUF1616 domain-containing protein</fullName>
    </submittedName>
</protein>
<feature type="transmembrane region" description="Helical" evidence="1">
    <location>
        <begin position="82"/>
        <end position="104"/>
    </location>
</feature>
<feature type="domain" description="DUF1616" evidence="2">
    <location>
        <begin position="17"/>
        <end position="320"/>
    </location>
</feature>
<reference evidence="3 4" key="1">
    <citation type="submission" date="2019-02" db="EMBL/GenBank/DDBJ databases">
        <title>Halonotius sp. a new haloqrchaeon isolated from saline water.</title>
        <authorList>
            <person name="Duran-Viseras A."/>
            <person name="Sanchez-Porro C."/>
            <person name="Ventosa A."/>
        </authorList>
    </citation>
    <scope>NUCLEOTIDE SEQUENCE [LARGE SCALE GENOMIC DNA]</scope>
    <source>
        <strain evidence="3 4">F9-27</strain>
    </source>
</reference>
<keyword evidence="4" id="KW-1185">Reference proteome</keyword>
<gene>
    <name evidence="3" type="ORF">EWF95_07160</name>
</gene>
<dbReference type="RefSeq" id="WP_142443389.1">
    <property type="nucleotide sequence ID" value="NZ_SESI01000002.1"/>
</dbReference>
<evidence type="ECO:0000256" key="1">
    <source>
        <dbReference type="SAM" id="Phobius"/>
    </source>
</evidence>
<keyword evidence="1" id="KW-1133">Transmembrane helix</keyword>
<dbReference type="AlphaFoldDB" id="A0A544QMW7"/>
<sequence>MTDRGSPSGLDADLLAVAVAVVVTAGVLLAGISGPLAWLVGIPLLLVWPGYAVVAALLPEAPTDGDAIAATPGDKRHSSPGWAVRLGFSLVLSAVVVAVTGVAVDQLAAIRLLPVVVALTVVTLAALVVAAMRRRQLPLAARAQPLSGWRSQGGADTGLRSSLLAPLWSTRQARTLAVAVLLLVGTVAFVAAAPPQEAAYTESYLLTETDSGEFVADGYPTTFVAGEGQPLALGLENNEHRPITYTVVAVAERVGPNGSVVSQQQVDSFTVALAHNESTVVERQIAPTQPGENVRLQFRVYTGEPSASTEPDQTTQLWIEVVDSAGA</sequence>
<feature type="transmembrane region" description="Helical" evidence="1">
    <location>
        <begin position="110"/>
        <end position="132"/>
    </location>
</feature>
<feature type="transmembrane region" description="Helical" evidence="1">
    <location>
        <begin position="38"/>
        <end position="58"/>
    </location>
</feature>
<keyword evidence="1" id="KW-0472">Membrane</keyword>
<organism evidence="3 4">
    <name type="scientific">Halonotius roseus</name>
    <dbReference type="NCBI Taxonomy" id="2511997"/>
    <lineage>
        <taxon>Archaea</taxon>
        <taxon>Methanobacteriati</taxon>
        <taxon>Methanobacteriota</taxon>
        <taxon>Stenosarchaea group</taxon>
        <taxon>Halobacteria</taxon>
        <taxon>Halobacteriales</taxon>
        <taxon>Haloferacaceae</taxon>
        <taxon>Halonotius</taxon>
    </lineage>
</organism>
<dbReference type="InterPro" id="IPR011674">
    <property type="entry name" value="DUF1616"/>
</dbReference>
<proteinExistence type="predicted"/>
<dbReference type="Pfam" id="PF07760">
    <property type="entry name" value="DUF1616"/>
    <property type="match status" value="1"/>
</dbReference>
<dbReference type="Proteomes" id="UP000315385">
    <property type="component" value="Unassembled WGS sequence"/>
</dbReference>
<evidence type="ECO:0000313" key="4">
    <source>
        <dbReference type="Proteomes" id="UP000315385"/>
    </source>
</evidence>
<dbReference type="OrthoDB" id="82282at2157"/>
<comment type="caution">
    <text evidence="3">The sequence shown here is derived from an EMBL/GenBank/DDBJ whole genome shotgun (WGS) entry which is preliminary data.</text>
</comment>
<evidence type="ECO:0000259" key="2">
    <source>
        <dbReference type="Pfam" id="PF07760"/>
    </source>
</evidence>
<name>A0A544QMW7_9EURY</name>
<keyword evidence="1" id="KW-0812">Transmembrane</keyword>
<feature type="transmembrane region" description="Helical" evidence="1">
    <location>
        <begin position="12"/>
        <end position="32"/>
    </location>
</feature>
<dbReference type="EMBL" id="SESI01000002">
    <property type="protein sequence ID" value="TQQ80267.1"/>
    <property type="molecule type" value="Genomic_DNA"/>
</dbReference>
<accession>A0A544QMW7</accession>
<evidence type="ECO:0000313" key="3">
    <source>
        <dbReference type="EMBL" id="TQQ80267.1"/>
    </source>
</evidence>